<keyword evidence="3" id="KW-1003">Cell membrane</keyword>
<keyword evidence="5 9" id="KW-0812">Transmembrane</keyword>
<evidence type="ECO:0000256" key="1">
    <source>
        <dbReference type="ARBA" id="ARBA00004429"/>
    </source>
</evidence>
<keyword evidence="7 9" id="KW-0472">Membrane</keyword>
<evidence type="ECO:0000256" key="6">
    <source>
        <dbReference type="ARBA" id="ARBA00022989"/>
    </source>
</evidence>
<dbReference type="OrthoDB" id="2989497at2"/>
<feature type="transmembrane region" description="Helical" evidence="9">
    <location>
        <begin position="21"/>
        <end position="38"/>
    </location>
</feature>
<dbReference type="RefSeq" id="WP_097041827.1">
    <property type="nucleotide sequence ID" value="NZ_OBQF01000005.1"/>
</dbReference>
<evidence type="ECO:0000256" key="7">
    <source>
        <dbReference type="ARBA" id="ARBA00023136"/>
    </source>
</evidence>
<protein>
    <submittedName>
        <fullName evidence="11">TRAP-type C4-dicarboxylate transport system permease small subunit</fullName>
    </submittedName>
</protein>
<gene>
    <name evidence="11" type="ORF">SAMN05878391_2094</name>
</gene>
<keyword evidence="4" id="KW-0997">Cell inner membrane</keyword>
<evidence type="ECO:0000256" key="8">
    <source>
        <dbReference type="ARBA" id="ARBA00038436"/>
    </source>
</evidence>
<comment type="similarity">
    <text evidence="8">Belongs to the TRAP transporter small permease family.</text>
</comment>
<evidence type="ECO:0000313" key="11">
    <source>
        <dbReference type="EMBL" id="SOC43745.1"/>
    </source>
</evidence>
<evidence type="ECO:0000256" key="5">
    <source>
        <dbReference type="ARBA" id="ARBA00022692"/>
    </source>
</evidence>
<dbReference type="GO" id="GO:0005886">
    <property type="term" value="C:plasma membrane"/>
    <property type="evidence" value="ECO:0007669"/>
    <property type="project" value="UniProtKB-SubCell"/>
</dbReference>
<evidence type="ECO:0000256" key="9">
    <source>
        <dbReference type="SAM" id="Phobius"/>
    </source>
</evidence>
<name>A0A285UPB6_9STAP</name>
<evidence type="ECO:0000256" key="4">
    <source>
        <dbReference type="ARBA" id="ARBA00022519"/>
    </source>
</evidence>
<accession>A0A285UPB6</accession>
<organism evidence="11 12">
    <name type="scientific">Salinicoccus kekensis</name>
    <dbReference type="NCBI Taxonomy" id="714307"/>
    <lineage>
        <taxon>Bacteria</taxon>
        <taxon>Bacillati</taxon>
        <taxon>Bacillota</taxon>
        <taxon>Bacilli</taxon>
        <taxon>Bacillales</taxon>
        <taxon>Staphylococcaceae</taxon>
        <taxon>Salinicoccus</taxon>
    </lineage>
</organism>
<dbReference type="Proteomes" id="UP000219412">
    <property type="component" value="Unassembled WGS sequence"/>
</dbReference>
<comment type="subcellular location">
    <subcellularLocation>
        <location evidence="1">Cell inner membrane</location>
        <topology evidence="1">Multi-pass membrane protein</topology>
    </subcellularLocation>
</comment>
<keyword evidence="6 9" id="KW-1133">Transmembrane helix</keyword>
<evidence type="ECO:0000259" key="10">
    <source>
        <dbReference type="Pfam" id="PF04290"/>
    </source>
</evidence>
<dbReference type="Pfam" id="PF04290">
    <property type="entry name" value="DctQ"/>
    <property type="match status" value="1"/>
</dbReference>
<keyword evidence="2" id="KW-0813">Transport</keyword>
<feature type="domain" description="Tripartite ATP-independent periplasmic transporters DctQ component" evidence="10">
    <location>
        <begin position="29"/>
        <end position="159"/>
    </location>
</feature>
<reference evidence="12" key="1">
    <citation type="submission" date="2017-08" db="EMBL/GenBank/DDBJ databases">
        <authorList>
            <person name="Varghese N."/>
            <person name="Submissions S."/>
        </authorList>
    </citation>
    <scope>NUCLEOTIDE SEQUENCE [LARGE SCALE GENOMIC DNA]</scope>
    <source>
        <strain evidence="12">DSM 23173</strain>
    </source>
</reference>
<feature type="transmembrane region" description="Helical" evidence="9">
    <location>
        <begin position="44"/>
        <end position="65"/>
    </location>
</feature>
<evidence type="ECO:0000256" key="3">
    <source>
        <dbReference type="ARBA" id="ARBA00022475"/>
    </source>
</evidence>
<sequence>METVMKMDKILKFINRRLSDLCGLMLLIIMVLLLVNVISREFGYAIDGLSNLSVLILISVVYLGLSTTEEANQHAAVELLENKLKVRNRKTLMIAIHIIKLIAIGIFTYAAVGNFFTSVETGEAFTDVVYIPMWPSKLALLVGLIFFEIQIALNLLKTILNIENDEEKTGDLTANL</sequence>
<keyword evidence="12" id="KW-1185">Reference proteome</keyword>
<dbReference type="EMBL" id="OBQF01000005">
    <property type="protein sequence ID" value="SOC43745.1"/>
    <property type="molecule type" value="Genomic_DNA"/>
</dbReference>
<dbReference type="PANTHER" id="PTHR35011">
    <property type="entry name" value="2,3-DIKETO-L-GULONATE TRAP TRANSPORTER SMALL PERMEASE PROTEIN YIAM"/>
    <property type="match status" value="1"/>
</dbReference>
<evidence type="ECO:0000313" key="12">
    <source>
        <dbReference type="Proteomes" id="UP000219412"/>
    </source>
</evidence>
<proteinExistence type="inferred from homology"/>
<dbReference type="InterPro" id="IPR055348">
    <property type="entry name" value="DctQ"/>
</dbReference>
<dbReference type="AlphaFoldDB" id="A0A285UPB6"/>
<dbReference type="InterPro" id="IPR007387">
    <property type="entry name" value="TRAP_DctQ"/>
</dbReference>
<evidence type="ECO:0000256" key="2">
    <source>
        <dbReference type="ARBA" id="ARBA00022448"/>
    </source>
</evidence>
<feature type="transmembrane region" description="Helical" evidence="9">
    <location>
        <begin position="92"/>
        <end position="112"/>
    </location>
</feature>